<accession>A0A6M4WL67</accession>
<dbReference type="RefSeq" id="WP_171396444.1">
    <property type="nucleotide sequence ID" value="NZ_CP049838.1"/>
</dbReference>
<name>A0A6M4WL67_9ACTN</name>
<dbReference type="AlphaFoldDB" id="A0A6M4WL67"/>
<evidence type="ECO:0000313" key="1">
    <source>
        <dbReference type="EMBL" id="QJT00838.1"/>
    </source>
</evidence>
<proteinExistence type="predicted"/>
<dbReference type="Pfam" id="PF04328">
    <property type="entry name" value="Sel_put"/>
    <property type="match status" value="1"/>
</dbReference>
<dbReference type="EMBL" id="CP049838">
    <property type="protein sequence ID" value="QJT00838.1"/>
    <property type="molecule type" value="Genomic_DNA"/>
</dbReference>
<evidence type="ECO:0000313" key="2">
    <source>
        <dbReference type="Proteomes" id="UP000502665"/>
    </source>
</evidence>
<sequence length="65" mass="8099">MRGARGVRWLRAVRWYLRELTGEAEYDRYCERHRRHHPLAPIPTRREYQTLRSLHREEHPQSRCC</sequence>
<gene>
    <name evidence="1" type="ORF">G9272_11425</name>
</gene>
<organism evidence="1 2">
    <name type="scientific">Streptomyces asoensis</name>
    <dbReference type="NCBI Taxonomy" id="249586"/>
    <lineage>
        <taxon>Bacteria</taxon>
        <taxon>Bacillati</taxon>
        <taxon>Actinomycetota</taxon>
        <taxon>Actinomycetes</taxon>
        <taxon>Kitasatosporales</taxon>
        <taxon>Streptomycetaceae</taxon>
        <taxon>Streptomyces</taxon>
    </lineage>
</organism>
<dbReference type="Proteomes" id="UP000502665">
    <property type="component" value="Chromosome"/>
</dbReference>
<protein>
    <submittedName>
        <fullName evidence="1">YbdD/YjiX family protein</fullName>
    </submittedName>
</protein>
<dbReference type="InterPro" id="IPR007423">
    <property type="entry name" value="Sel_put"/>
</dbReference>
<reference evidence="1" key="1">
    <citation type="submission" date="2020-03" db="EMBL/GenBank/DDBJ databases">
        <title>Molecular networking-based the target discovery of potent antiproliferative macrolactams: 5/6/7/16 polycyclic ansamycins and glycosylated trienomycin from Streptomyces cacaoi subsp. asoensis.</title>
        <authorList>
            <person name="Liu L.-L."/>
        </authorList>
    </citation>
    <scope>NUCLEOTIDE SEQUENCE [LARGE SCALE GENOMIC DNA]</scope>
    <source>
        <strain evidence="1">H2S5</strain>
    </source>
</reference>
<keyword evidence="2" id="KW-1185">Reference proteome</keyword>